<protein>
    <submittedName>
        <fullName evidence="2">TIGR01244 family phosphatase</fullName>
    </submittedName>
</protein>
<name>A0A5P9K383_9HYPH</name>
<dbReference type="Gene3D" id="3.90.190.10">
    <property type="entry name" value="Protein tyrosine phosphatase superfamily"/>
    <property type="match status" value="1"/>
</dbReference>
<keyword evidence="3" id="KW-1185">Reference proteome</keyword>
<evidence type="ECO:0000259" key="1">
    <source>
        <dbReference type="Pfam" id="PF04273"/>
    </source>
</evidence>
<evidence type="ECO:0000313" key="2">
    <source>
        <dbReference type="EMBL" id="QFU16714.1"/>
    </source>
</evidence>
<dbReference type="SUPFAM" id="SSF52799">
    <property type="entry name" value="(Phosphotyrosine protein) phosphatases II"/>
    <property type="match status" value="1"/>
</dbReference>
<dbReference type="InterPro" id="IPR029021">
    <property type="entry name" value="Prot-tyrosine_phosphatase-like"/>
</dbReference>
<dbReference type="AlphaFoldDB" id="A0A5P9K383"/>
<dbReference type="CDD" id="cd14503">
    <property type="entry name" value="PTP-bact"/>
    <property type="match status" value="1"/>
</dbReference>
<dbReference type="RefSeq" id="WP_152586357.1">
    <property type="nucleotide sequence ID" value="NZ_CP045423.1"/>
</dbReference>
<dbReference type="InterPro" id="IPR005939">
    <property type="entry name" value="BLH_phosphatase-like"/>
</dbReference>
<evidence type="ECO:0000313" key="3">
    <source>
        <dbReference type="Proteomes" id="UP000325614"/>
    </source>
</evidence>
<dbReference type="Proteomes" id="UP000325614">
    <property type="component" value="Chromosome"/>
</dbReference>
<organism evidence="2 3">
    <name type="scientific">Microvirga thermotolerans</name>
    <dbReference type="NCBI Taxonomy" id="2651334"/>
    <lineage>
        <taxon>Bacteria</taxon>
        <taxon>Pseudomonadati</taxon>
        <taxon>Pseudomonadota</taxon>
        <taxon>Alphaproteobacteria</taxon>
        <taxon>Hyphomicrobiales</taxon>
        <taxon>Methylobacteriaceae</taxon>
        <taxon>Microvirga</taxon>
    </lineage>
</organism>
<proteinExistence type="predicted"/>
<dbReference type="KEGG" id="mico:GDR74_11005"/>
<dbReference type="NCBIfam" id="TIGR01244">
    <property type="entry name" value="TIGR01244 family sulfur transferase"/>
    <property type="match status" value="1"/>
</dbReference>
<accession>A0A5P9K383</accession>
<reference evidence="2 3" key="1">
    <citation type="submission" date="2019-10" db="EMBL/GenBank/DDBJ databases">
        <title>Isolation, Identification of Microvirga thermotolerans HR1, a novel thermophilic bacterium and Comparative Genomics of the genus Microvirga.</title>
        <authorList>
            <person name="Li J."/>
            <person name="Zhang W."/>
            <person name="Lin M."/>
            <person name="Wang J."/>
        </authorList>
    </citation>
    <scope>NUCLEOTIDE SEQUENCE [LARGE SCALE GENOMIC DNA]</scope>
    <source>
        <strain evidence="2 3">HR1</strain>
    </source>
</reference>
<feature type="domain" description="Beta-lactamase hydrolase-like protein phosphatase-like" evidence="1">
    <location>
        <begin position="6"/>
        <end position="108"/>
    </location>
</feature>
<sequence>MKAVALTPNLSVAPQLTEADLQQAAAAGYRTIVNNRPDGEAPDQPRSADLAAAAKRLGLEYRHIPVVPGQLPDELVEAFRTTFTEAEKPVLAFCRTGTRSTSLWALAATDRLTPAEILQTAAEAGYDLEALRPRLQATARSRAAGRE</sequence>
<dbReference type="GO" id="GO:0016787">
    <property type="term" value="F:hydrolase activity"/>
    <property type="evidence" value="ECO:0007669"/>
    <property type="project" value="InterPro"/>
</dbReference>
<dbReference type="Pfam" id="PF04273">
    <property type="entry name" value="BLH_phosphatase"/>
    <property type="match status" value="1"/>
</dbReference>
<dbReference type="EMBL" id="CP045423">
    <property type="protein sequence ID" value="QFU16714.1"/>
    <property type="molecule type" value="Genomic_DNA"/>
</dbReference>
<gene>
    <name evidence="2" type="ORF">GDR74_11005</name>
</gene>